<evidence type="ECO:0000313" key="3">
    <source>
        <dbReference type="Proteomes" id="UP001056610"/>
    </source>
</evidence>
<dbReference type="EMBL" id="CP097320">
    <property type="protein sequence ID" value="UQX10366.1"/>
    <property type="molecule type" value="Genomic_DNA"/>
</dbReference>
<accession>A0ABY4QK48</accession>
<dbReference type="Proteomes" id="UP001056610">
    <property type="component" value="Chromosome"/>
</dbReference>
<organism evidence="2 3">
    <name type="scientific">Candidatus Mycobacterium methanotrophicum</name>
    <dbReference type="NCBI Taxonomy" id="2943498"/>
    <lineage>
        <taxon>Bacteria</taxon>
        <taxon>Bacillati</taxon>
        <taxon>Actinomycetota</taxon>
        <taxon>Actinomycetes</taxon>
        <taxon>Mycobacteriales</taxon>
        <taxon>Mycobacteriaceae</taxon>
        <taxon>Mycobacterium</taxon>
    </lineage>
</organism>
<evidence type="ECO:0008006" key="4">
    <source>
        <dbReference type="Google" id="ProtNLM"/>
    </source>
</evidence>
<keyword evidence="1" id="KW-0175">Coiled coil</keyword>
<protein>
    <recommendedName>
        <fullName evidence="4">OB domain-containing protein</fullName>
    </recommendedName>
</protein>
<reference evidence="2" key="1">
    <citation type="submission" date="2022-05" db="EMBL/GenBank/DDBJ databases">
        <title>A methanotrophic Mycobacterium dominates a cave microbial ecosystem.</title>
        <authorList>
            <person name="Van Spanning R.J.M."/>
            <person name="Guan Q."/>
            <person name="Melkonian C."/>
            <person name="Gallant J."/>
            <person name="Polerecky L."/>
            <person name="Flot J.-F."/>
            <person name="Brandt B.W."/>
            <person name="Braster M."/>
            <person name="Iturbe Espinoza P."/>
            <person name="Aerts J."/>
            <person name="Meima-Franke M."/>
            <person name="Piersma S.R."/>
            <person name="Bunduc C."/>
            <person name="Ummels R."/>
            <person name="Pain A."/>
            <person name="Fleming E.J."/>
            <person name="van der Wel N."/>
            <person name="Gherman V.D."/>
            <person name="Sarbu S.M."/>
            <person name="Bodelier P.L.E."/>
            <person name="Bitter W."/>
        </authorList>
    </citation>
    <scope>NUCLEOTIDE SEQUENCE</scope>
    <source>
        <strain evidence="2">Sulfur Cave</strain>
    </source>
</reference>
<evidence type="ECO:0000256" key="1">
    <source>
        <dbReference type="SAM" id="Coils"/>
    </source>
</evidence>
<evidence type="ECO:0000313" key="2">
    <source>
        <dbReference type="EMBL" id="UQX10366.1"/>
    </source>
</evidence>
<gene>
    <name evidence="2" type="ORF">M5I08_19915</name>
</gene>
<feature type="coiled-coil region" evidence="1">
    <location>
        <begin position="27"/>
        <end position="54"/>
    </location>
</feature>
<name>A0ABY4QK48_9MYCO</name>
<dbReference type="RefSeq" id="WP_219070253.1">
    <property type="nucleotide sequence ID" value="NZ_CAJUXY010000081.1"/>
</dbReference>
<keyword evidence="3" id="KW-1185">Reference proteome</keyword>
<proteinExistence type="predicted"/>
<sequence length="145" mass="16048">MPLKAAATIVPYDVQSRIREAFPDILEQRIVREVEKLEARVLRSENQIVDAYQHPERPATVIPVNSVIPGRRATVEGRISQVEDNTTHQELFRSIVVGDETGEIRATFWPGAAATTSSPGSSCGSPERCSKAAIANRRCSTQFMR</sequence>